<sequence length="333" mass="36463">MSKVSFQLRYDGPALSEHGMDVADLAPALLALGELIKRANASLNGDASKVNLIVQSDFEHKCFQVNLELVQSILATIGSFLTDEKALKNAQTIAGWLGLIGLPTTAIGLFAYLARRKGKEIESVVPVTDETTLSTSDSQGTVAIKFKGDGDGHSIVVNQNVYLLGEDPVIRDYAAKVVSPLRRQGIDTLQFNPESASRGEVITKSDADAIISGRAELQAQEEETFEPQPIVAHLQVSRPDFEPKAHIWRFRYGDKTISVDISETEIAKQVRARGSVGLADTWRVRMLVTEKRTAGGNYKNEYKIAEVLDFIPAPRQAAFRFISDDEDDVSEGT</sequence>
<evidence type="ECO:0000313" key="2">
    <source>
        <dbReference type="EMBL" id="ANW04084.1"/>
    </source>
</evidence>
<proteinExistence type="predicted"/>
<keyword evidence="1" id="KW-0812">Transmembrane</keyword>
<organism evidence="2 3">
    <name type="scientific">Bradyrhizobium icense</name>
    <dbReference type="NCBI Taxonomy" id="1274631"/>
    <lineage>
        <taxon>Bacteria</taxon>
        <taxon>Pseudomonadati</taxon>
        <taxon>Pseudomonadota</taxon>
        <taxon>Alphaproteobacteria</taxon>
        <taxon>Hyphomicrobiales</taxon>
        <taxon>Nitrobacteraceae</taxon>
        <taxon>Bradyrhizobium</taxon>
    </lineage>
</organism>
<dbReference type="EMBL" id="CP016428">
    <property type="protein sequence ID" value="ANW04084.1"/>
    <property type="molecule type" value="Genomic_DNA"/>
</dbReference>
<keyword evidence="3" id="KW-1185">Reference proteome</keyword>
<dbReference type="KEGG" id="bic:LMTR13_32000"/>
<feature type="transmembrane region" description="Helical" evidence="1">
    <location>
        <begin position="93"/>
        <end position="113"/>
    </location>
</feature>
<evidence type="ECO:0000256" key="1">
    <source>
        <dbReference type="SAM" id="Phobius"/>
    </source>
</evidence>
<keyword evidence="1" id="KW-1133">Transmembrane helix</keyword>
<dbReference type="OrthoDB" id="6400380at2"/>
<reference evidence="2 3" key="1">
    <citation type="submission" date="2016-07" db="EMBL/GenBank/DDBJ databases">
        <title>Complete genome sequence of Bradyrhizobium icense LMTR 13T, a potential inoculant strain isolated from lima bean (Phaseolus lunatus) in Peru.</title>
        <authorList>
            <person name="Ormeno-Orrillo E."/>
            <person name="Duran D."/>
            <person name="Rogel M.A."/>
            <person name="Rey L."/>
            <person name="Imperial J."/>
            <person name="Ruiz-Argueso T."/>
            <person name="Martinez-Romero E."/>
        </authorList>
    </citation>
    <scope>NUCLEOTIDE SEQUENCE [LARGE SCALE GENOMIC DNA]</scope>
    <source>
        <strain evidence="2 3">LMTR 13</strain>
    </source>
</reference>
<evidence type="ECO:0000313" key="3">
    <source>
        <dbReference type="Proteomes" id="UP000092839"/>
    </source>
</evidence>
<accession>A0A1B1UMZ6</accession>
<dbReference type="Proteomes" id="UP000092839">
    <property type="component" value="Chromosome"/>
</dbReference>
<dbReference type="RefSeq" id="WP_065731246.1">
    <property type="nucleotide sequence ID" value="NZ_CP016428.1"/>
</dbReference>
<name>A0A1B1UMZ6_9BRAD</name>
<keyword evidence="1" id="KW-0472">Membrane</keyword>
<dbReference type="AlphaFoldDB" id="A0A1B1UMZ6"/>
<gene>
    <name evidence="2" type="ORF">LMTR13_32000</name>
</gene>
<protein>
    <submittedName>
        <fullName evidence="2">Uncharacterized protein</fullName>
    </submittedName>
</protein>